<feature type="coiled-coil region" evidence="1">
    <location>
        <begin position="350"/>
        <end position="416"/>
    </location>
</feature>
<comment type="caution">
    <text evidence="3">The sequence shown here is derived from an EMBL/GenBank/DDBJ whole genome shotgun (WGS) entry which is preliminary data.</text>
</comment>
<evidence type="ECO:0000256" key="2">
    <source>
        <dbReference type="SAM" id="MobiDB-lite"/>
    </source>
</evidence>
<keyword evidence="1" id="KW-0175">Coiled coil</keyword>
<feature type="region of interest" description="Disordered" evidence="2">
    <location>
        <begin position="422"/>
        <end position="470"/>
    </location>
</feature>
<evidence type="ECO:0000313" key="4">
    <source>
        <dbReference type="Proteomes" id="UP000031737"/>
    </source>
</evidence>
<keyword evidence="4" id="KW-1185">Reference proteome</keyword>
<evidence type="ECO:0000256" key="1">
    <source>
        <dbReference type="SAM" id="Coils"/>
    </source>
</evidence>
<gene>
    <name evidence="3" type="ORF">TRSC58_02732</name>
</gene>
<dbReference type="OrthoDB" id="249715at2759"/>
<evidence type="ECO:0000313" key="3">
    <source>
        <dbReference type="EMBL" id="ESL09545.1"/>
    </source>
</evidence>
<name>A0A061J5D8_TRYRA</name>
<organism evidence="3 4">
    <name type="scientific">Trypanosoma rangeli SC58</name>
    <dbReference type="NCBI Taxonomy" id="429131"/>
    <lineage>
        <taxon>Eukaryota</taxon>
        <taxon>Discoba</taxon>
        <taxon>Euglenozoa</taxon>
        <taxon>Kinetoplastea</taxon>
        <taxon>Metakinetoplastina</taxon>
        <taxon>Trypanosomatida</taxon>
        <taxon>Trypanosomatidae</taxon>
        <taxon>Trypanosoma</taxon>
        <taxon>Herpetosoma</taxon>
    </lineage>
</organism>
<protein>
    <submittedName>
        <fullName evidence="3">Uncharacterized protein</fullName>
    </submittedName>
</protein>
<dbReference type="AlphaFoldDB" id="A0A061J5D8"/>
<dbReference type="EMBL" id="AUPL01002732">
    <property type="protein sequence ID" value="ESL09545.1"/>
    <property type="molecule type" value="Genomic_DNA"/>
</dbReference>
<proteinExistence type="predicted"/>
<dbReference type="VEuPathDB" id="TriTrypDB:TRSC58_02732"/>
<feature type="compositionally biased region" description="Low complexity" evidence="2">
    <location>
        <begin position="70"/>
        <end position="84"/>
    </location>
</feature>
<sequence length="470" mass="52615">MVGTEACVLTAVLLCVYFLNYSDLCLGSVFLFFFPSPRKKDGPRGSKVGGQHKKGKQQPPPMASFGGDRPTTTTAPEPAHAATAKHSGGRSRSRRGVSAGRRAVKAEDLRAQLLQRTMRLVEKLLDVYIHDTLSVAFTELQHREREAAFMNSFPTSFSERRVKGEEAQKYTVGRPHASRSGSGTTVFELEQTIRERLQEECRVDAAIAAERQFASPHDDGFIFTVLQRLASMTEAEAKQEIHDAVAQYVDPHVRAFWEMKRLQREADGYCSDSSGLRSVQEAVHRAISAKKAELERHRAAQTELQRADRVHRVKTALSMLKKDVGNVFSLRYVVPEPYEALSDLRSDESLRRLRVRVHQQQLEEQELQQQLEATRTAVNERLQLLQDEVEAVRSAIDRTRQEISTKTMDIEELRAASGTNLADDRGACDEEADEEREGGTMGKNAASGRGQRTRRHGEESVVGRADAGGW</sequence>
<reference evidence="3 4" key="1">
    <citation type="submission" date="2013-07" db="EMBL/GenBank/DDBJ databases">
        <authorList>
            <person name="Stoco P.H."/>
            <person name="Wagner G."/>
            <person name="Gerber A."/>
            <person name="Zaha A."/>
            <person name="Thompson C."/>
            <person name="Bartholomeu D.C."/>
            <person name="Luckemeyer D.D."/>
            <person name="Bahia D."/>
            <person name="Loreto E."/>
            <person name="Prestes E.B."/>
            <person name="Lima F.M."/>
            <person name="Rodrigues-Luiz G."/>
            <person name="Vallejo G.A."/>
            <person name="Filho J.F."/>
            <person name="Monteiro K.M."/>
            <person name="Tyler K.M."/>
            <person name="de Almeida L.G."/>
            <person name="Ortiz M.F."/>
            <person name="Siervo M.A."/>
            <person name="de Moraes M.H."/>
            <person name="Cunha O.L."/>
            <person name="Mendonca-Neto R."/>
            <person name="Silva R."/>
            <person name="Teixeira S.M."/>
            <person name="Murta S.M."/>
            <person name="Sincero T.C."/>
            <person name="Mendes T.A."/>
            <person name="Urmenyi T.P."/>
            <person name="Silva V.G."/>
            <person name="da Rocha W.D."/>
            <person name="Andersson B."/>
            <person name="Romanha A.J."/>
            <person name="Steindel M."/>
            <person name="de Vasconcelos A.T."/>
            <person name="Grisard E.C."/>
        </authorList>
    </citation>
    <scope>NUCLEOTIDE SEQUENCE [LARGE SCALE GENOMIC DNA]</scope>
    <source>
        <strain evidence="3 4">SC58</strain>
    </source>
</reference>
<feature type="region of interest" description="Disordered" evidence="2">
    <location>
        <begin position="40"/>
        <end position="102"/>
    </location>
</feature>
<dbReference type="Proteomes" id="UP000031737">
    <property type="component" value="Unassembled WGS sequence"/>
</dbReference>
<accession>A0A061J5D8</accession>